<dbReference type="CDD" id="cd11062">
    <property type="entry name" value="CYP58-like"/>
    <property type="match status" value="1"/>
</dbReference>
<dbReference type="PROSITE" id="PS00086">
    <property type="entry name" value="CYTOCHROME_P450"/>
    <property type="match status" value="1"/>
</dbReference>
<evidence type="ECO:0000256" key="6">
    <source>
        <dbReference type="SAM" id="Phobius"/>
    </source>
</evidence>
<dbReference type="OrthoDB" id="3945418at2759"/>
<protein>
    <submittedName>
        <fullName evidence="7">Trichodiene oxygenase cytochrome P450</fullName>
    </submittedName>
</protein>
<dbReference type="Pfam" id="PF00067">
    <property type="entry name" value="p450"/>
    <property type="match status" value="1"/>
</dbReference>
<keyword evidence="6" id="KW-1133">Transmembrane helix</keyword>
<feature type="binding site" description="axial binding residue" evidence="5">
    <location>
        <position position="464"/>
    </location>
    <ligand>
        <name>heme</name>
        <dbReference type="ChEBI" id="CHEBI:30413"/>
    </ligand>
    <ligandPart>
        <name>Fe</name>
        <dbReference type="ChEBI" id="CHEBI:18248"/>
    </ligandPart>
</feature>
<dbReference type="InterPro" id="IPR002401">
    <property type="entry name" value="Cyt_P450_E_grp-I"/>
</dbReference>
<dbReference type="InterPro" id="IPR050121">
    <property type="entry name" value="Cytochrome_P450_monoxygenase"/>
</dbReference>
<evidence type="ECO:0000256" key="3">
    <source>
        <dbReference type="ARBA" id="ARBA00022723"/>
    </source>
</evidence>
<dbReference type="EMBL" id="JAAOAQ010000328">
    <property type="protein sequence ID" value="KAF5554111.1"/>
    <property type="molecule type" value="Genomic_DNA"/>
</dbReference>
<keyword evidence="6" id="KW-0812">Transmembrane</keyword>
<dbReference type="AlphaFoldDB" id="A0A8H5JGC3"/>
<evidence type="ECO:0000256" key="5">
    <source>
        <dbReference type="PIRSR" id="PIRSR602401-1"/>
    </source>
</evidence>
<dbReference type="PANTHER" id="PTHR24305">
    <property type="entry name" value="CYTOCHROME P450"/>
    <property type="match status" value="1"/>
</dbReference>
<dbReference type="InterPro" id="IPR017972">
    <property type="entry name" value="Cyt_P450_CS"/>
</dbReference>
<dbReference type="GO" id="GO:0004497">
    <property type="term" value="F:monooxygenase activity"/>
    <property type="evidence" value="ECO:0007669"/>
    <property type="project" value="InterPro"/>
</dbReference>
<dbReference type="SUPFAM" id="SSF48264">
    <property type="entry name" value="Cytochrome P450"/>
    <property type="match status" value="1"/>
</dbReference>
<keyword evidence="8" id="KW-1185">Reference proteome</keyword>
<comment type="cofactor">
    <cofactor evidence="1 5">
        <name>heme</name>
        <dbReference type="ChEBI" id="CHEBI:30413"/>
    </cofactor>
</comment>
<evidence type="ECO:0000256" key="1">
    <source>
        <dbReference type="ARBA" id="ARBA00001971"/>
    </source>
</evidence>
<name>A0A8H5JGC3_9HYPO</name>
<comment type="caution">
    <text evidence="7">The sequence shown here is derived from an EMBL/GenBank/DDBJ whole genome shotgun (WGS) entry which is preliminary data.</text>
</comment>
<dbReference type="GO" id="GO:0005506">
    <property type="term" value="F:iron ion binding"/>
    <property type="evidence" value="ECO:0007669"/>
    <property type="project" value="InterPro"/>
</dbReference>
<keyword evidence="4 5" id="KW-0408">Iron</keyword>
<evidence type="ECO:0000256" key="2">
    <source>
        <dbReference type="ARBA" id="ARBA00022617"/>
    </source>
</evidence>
<organism evidence="7 8">
    <name type="scientific">Fusarium phyllophilum</name>
    <dbReference type="NCBI Taxonomy" id="47803"/>
    <lineage>
        <taxon>Eukaryota</taxon>
        <taxon>Fungi</taxon>
        <taxon>Dikarya</taxon>
        <taxon>Ascomycota</taxon>
        <taxon>Pezizomycotina</taxon>
        <taxon>Sordariomycetes</taxon>
        <taxon>Hypocreomycetidae</taxon>
        <taxon>Hypocreales</taxon>
        <taxon>Nectriaceae</taxon>
        <taxon>Fusarium</taxon>
        <taxon>Fusarium fujikuroi species complex</taxon>
    </lineage>
</organism>
<keyword evidence="6" id="KW-0472">Membrane</keyword>
<dbReference type="InterPro" id="IPR036396">
    <property type="entry name" value="Cyt_P450_sf"/>
</dbReference>
<accession>A0A8H5JGC3</accession>
<dbReference type="InterPro" id="IPR001128">
    <property type="entry name" value="Cyt_P450"/>
</dbReference>
<dbReference type="GO" id="GO:0020037">
    <property type="term" value="F:heme binding"/>
    <property type="evidence" value="ECO:0007669"/>
    <property type="project" value="InterPro"/>
</dbReference>
<keyword evidence="3 5" id="KW-0479">Metal-binding</keyword>
<reference evidence="7 8" key="1">
    <citation type="submission" date="2020-05" db="EMBL/GenBank/DDBJ databases">
        <title>Identification and distribution of gene clusters putatively required for synthesis of sphingolipid metabolism inhibitors in phylogenetically diverse species of the filamentous fungus Fusarium.</title>
        <authorList>
            <person name="Kim H.-S."/>
            <person name="Busman M."/>
            <person name="Brown D.W."/>
            <person name="Divon H."/>
            <person name="Uhlig S."/>
            <person name="Proctor R.H."/>
        </authorList>
    </citation>
    <scope>NUCLEOTIDE SEQUENCE [LARGE SCALE GENOMIC DNA]</scope>
    <source>
        <strain evidence="7 8">NRRL 13617</strain>
    </source>
</reference>
<dbReference type="Proteomes" id="UP000582016">
    <property type="component" value="Unassembled WGS sequence"/>
</dbReference>
<dbReference type="GO" id="GO:0016705">
    <property type="term" value="F:oxidoreductase activity, acting on paired donors, with incorporation or reduction of molecular oxygen"/>
    <property type="evidence" value="ECO:0007669"/>
    <property type="project" value="InterPro"/>
</dbReference>
<gene>
    <name evidence="7" type="ORF">FPHYL_8541</name>
</gene>
<dbReference type="PRINTS" id="PR00463">
    <property type="entry name" value="EP450I"/>
</dbReference>
<feature type="transmembrane region" description="Helical" evidence="6">
    <location>
        <begin position="32"/>
        <end position="53"/>
    </location>
</feature>
<dbReference type="PRINTS" id="PR00385">
    <property type="entry name" value="P450"/>
</dbReference>
<proteinExistence type="predicted"/>
<dbReference type="Gene3D" id="1.10.630.10">
    <property type="entry name" value="Cytochrome P450"/>
    <property type="match status" value="1"/>
</dbReference>
<evidence type="ECO:0000313" key="8">
    <source>
        <dbReference type="Proteomes" id="UP000582016"/>
    </source>
</evidence>
<keyword evidence="2 5" id="KW-0349">Heme</keyword>
<evidence type="ECO:0000256" key="4">
    <source>
        <dbReference type="ARBA" id="ARBA00023004"/>
    </source>
</evidence>
<evidence type="ECO:0000313" key="7">
    <source>
        <dbReference type="EMBL" id="KAF5554111.1"/>
    </source>
</evidence>
<dbReference type="PANTHER" id="PTHR24305:SF234">
    <property type="entry name" value="CYTOCHROME P450"/>
    <property type="match status" value="1"/>
</dbReference>
<sequence>MNSVTRQITGHEAWTSTVRKVEFALPTVLQPWAPHFLAIAVLFTFSMLWKVYITVYNLYLHPLAGFPGPREAALSQNWVYKNSQTGRIEPLLERLHDQYKSHAIRIAPNELHITDVSLYKKIYSQNDPWPKNGDFYAAFGTPHSVFVETDHGLHRQRRKLLNPYFPRGGVLNVQGLILGKVESLVLRFRKLPPGFKVNLYNAFRCLTVDIISDYASGTCLNQTETADDNFFGSYVESFEAFSDNIWHMCYQPVMRAIVTSAPAWIAKRLSKEGRSIVRLQEANMSALQSYRTKPDVGRPVVYAALNDCSEEEAVAEATDILAAGSDTTAYTLTVALWHIIETRAIRDELVEALHRHIPDAERIPDLPALEKIPILNATAKECVRIASAVPGRLPRIVPGHTALFVDGKKVPEGTIVGMSAYTMNRSQELWGRNADRFDPRRWLTGDNAAMEQNMASFSKGRRSCIGQPLAYAEIHIVLAYLLRNFDFELAPGSALPDACDSDPVRHAITAVGAAHRLFTAGSDTRSLQHMEILTRQYNKAISKIIPCLSVSSIHNIHCTLVCCLLFIAFESILGRYAESVHHLRAGNHLLTVPILAATEKNDTVTRKLKEMLSALSVESSVFIDDAILSDMRQSWVVDGVETTNDCSSGPFQDLEQAASELRKLDIQFTTLAKIRCGERSSDDSLSTLQSEDGVDYPDDSAMDTLFEDLQRRFKKWLARFDLTKRALELEQSPHMATEQFLSLTLAQKFWSMNSYFVPEPSLDPIVEFLDAAENLAKIIANPHYFTFCLDGNLISGLSFVLK</sequence>